<dbReference type="InterPro" id="IPR023210">
    <property type="entry name" value="NADP_OxRdtase_dom"/>
</dbReference>
<evidence type="ECO:0000313" key="5">
    <source>
        <dbReference type="EMBL" id="CAI2372345.1"/>
    </source>
</evidence>
<dbReference type="PRINTS" id="PR01577">
    <property type="entry name" value="KCNABCHANNEL"/>
</dbReference>
<evidence type="ECO:0000256" key="1">
    <source>
        <dbReference type="ARBA" id="ARBA00006515"/>
    </source>
</evidence>
<comment type="caution">
    <text evidence="5">The sequence shown here is derived from an EMBL/GenBank/DDBJ whole genome shotgun (WGS) entry which is preliminary data.</text>
</comment>
<dbReference type="PANTHER" id="PTHR43150">
    <property type="entry name" value="HYPERKINETIC, ISOFORM M"/>
    <property type="match status" value="1"/>
</dbReference>
<dbReference type="InterPro" id="IPR005399">
    <property type="entry name" value="K_chnl_volt-dep_bsu_KCNAB-rel"/>
</dbReference>
<dbReference type="Proteomes" id="UP001295684">
    <property type="component" value="Unassembled WGS sequence"/>
</dbReference>
<proteinExistence type="inferred from homology"/>
<dbReference type="PANTHER" id="PTHR43150:SF2">
    <property type="entry name" value="HYPERKINETIC, ISOFORM M"/>
    <property type="match status" value="1"/>
</dbReference>
<evidence type="ECO:0000256" key="3">
    <source>
        <dbReference type="ARBA" id="ARBA00023002"/>
    </source>
</evidence>
<dbReference type="InterPro" id="IPR036812">
    <property type="entry name" value="NAD(P)_OxRdtase_dom_sf"/>
</dbReference>
<dbReference type="Pfam" id="PF00248">
    <property type="entry name" value="Aldo_ket_red"/>
    <property type="match status" value="1"/>
</dbReference>
<dbReference type="GO" id="GO:0016491">
    <property type="term" value="F:oxidoreductase activity"/>
    <property type="evidence" value="ECO:0007669"/>
    <property type="project" value="UniProtKB-KW"/>
</dbReference>
<feature type="domain" description="NADP-dependent oxidoreductase" evidence="4">
    <location>
        <begin position="23"/>
        <end position="317"/>
    </location>
</feature>
<evidence type="ECO:0000313" key="6">
    <source>
        <dbReference type="Proteomes" id="UP001295684"/>
    </source>
</evidence>
<dbReference type="AlphaFoldDB" id="A0AAD1UUU5"/>
<accession>A0AAD1UUU5</accession>
<sequence>MEQEKAKMIYRTLGNTGLKVSILSFGTWMPYYDESSEADIIECMKKAWELGVNTFDTAEIYGNGTAETIMGKGLKAIGAQREDLVITTKLFRCGNGPNDCALSRKHLIEGVKNSLKRLDLDYVDVVFCHRPDTETPVDETCRALDWIIEEGYAFYWATSEWTPDQIARAMEICKEEDLHKPIADQCQYNALKRNNLEKDLRHAYENYRYGTTIWSPLAMGLLTGKYNSGEFPEGSRFHPDNKDFIYAFFYFGHDGSRKEATLEKCNKFTKIAEELGCTSAQLALAWTLVNRDANTCIFGATKVSQVEDNMGALEIASKWTEELEDKIEEALGNQPDPEMDYNTWAPKRPRRRVAIDYNMPNLNE</sequence>
<dbReference type="EMBL" id="CAMPGE010013625">
    <property type="protein sequence ID" value="CAI2372345.1"/>
    <property type="molecule type" value="Genomic_DNA"/>
</dbReference>
<evidence type="ECO:0000259" key="4">
    <source>
        <dbReference type="Pfam" id="PF00248"/>
    </source>
</evidence>
<keyword evidence="2" id="KW-0521">NADP</keyword>
<keyword evidence="3" id="KW-0560">Oxidoreductase</keyword>
<dbReference type="Gene3D" id="3.20.20.100">
    <property type="entry name" value="NADP-dependent oxidoreductase domain"/>
    <property type="match status" value="1"/>
</dbReference>
<evidence type="ECO:0000256" key="2">
    <source>
        <dbReference type="ARBA" id="ARBA00022857"/>
    </source>
</evidence>
<protein>
    <recommendedName>
        <fullName evidence="4">NADP-dependent oxidoreductase domain-containing protein</fullName>
    </recommendedName>
</protein>
<dbReference type="SUPFAM" id="SSF51430">
    <property type="entry name" value="NAD(P)-linked oxidoreductase"/>
    <property type="match status" value="1"/>
</dbReference>
<organism evidence="5 6">
    <name type="scientific">Euplotes crassus</name>
    <dbReference type="NCBI Taxonomy" id="5936"/>
    <lineage>
        <taxon>Eukaryota</taxon>
        <taxon>Sar</taxon>
        <taxon>Alveolata</taxon>
        <taxon>Ciliophora</taxon>
        <taxon>Intramacronucleata</taxon>
        <taxon>Spirotrichea</taxon>
        <taxon>Hypotrichia</taxon>
        <taxon>Euplotida</taxon>
        <taxon>Euplotidae</taxon>
        <taxon>Moneuplotes</taxon>
    </lineage>
</organism>
<name>A0AAD1UUU5_EUPCR</name>
<gene>
    <name evidence="5" type="ORF">ECRASSUSDP1_LOCUS13674</name>
</gene>
<comment type="similarity">
    <text evidence="1">Belongs to the shaker potassium channel beta subunit family.</text>
</comment>
<reference evidence="5" key="1">
    <citation type="submission" date="2023-07" db="EMBL/GenBank/DDBJ databases">
        <authorList>
            <consortium name="AG Swart"/>
            <person name="Singh M."/>
            <person name="Singh A."/>
            <person name="Seah K."/>
            <person name="Emmerich C."/>
        </authorList>
    </citation>
    <scope>NUCLEOTIDE SEQUENCE</scope>
    <source>
        <strain evidence="5">DP1</strain>
    </source>
</reference>
<keyword evidence="6" id="KW-1185">Reference proteome</keyword>